<dbReference type="InterPro" id="IPR036291">
    <property type="entry name" value="NAD(P)-bd_dom_sf"/>
</dbReference>
<comment type="similarity">
    <text evidence="1">Belongs to the short-chain dehydrogenases/reductases (SDR) family.</text>
</comment>
<dbReference type="Proteomes" id="UP000247591">
    <property type="component" value="Unassembled WGS sequence"/>
</dbReference>
<dbReference type="FunFam" id="3.40.50.720:FF:000084">
    <property type="entry name" value="Short-chain dehydrogenase reductase"/>
    <property type="match status" value="1"/>
</dbReference>
<protein>
    <submittedName>
        <fullName evidence="4">SDR family mycofactocin-dependent oxidoreductase</fullName>
    </submittedName>
</protein>
<evidence type="ECO:0000256" key="2">
    <source>
        <dbReference type="ARBA" id="ARBA00023002"/>
    </source>
</evidence>
<name>A0A318RF96_WILLI</name>
<dbReference type="GO" id="GO:0016491">
    <property type="term" value="F:oxidoreductase activity"/>
    <property type="evidence" value="ECO:0007669"/>
    <property type="project" value="UniProtKB-KW"/>
</dbReference>
<dbReference type="InterPro" id="IPR002347">
    <property type="entry name" value="SDR_fam"/>
</dbReference>
<dbReference type="PRINTS" id="PR00081">
    <property type="entry name" value="GDHRDH"/>
</dbReference>
<evidence type="ECO:0000313" key="4">
    <source>
        <dbReference type="EMBL" id="PYE12469.1"/>
    </source>
</evidence>
<dbReference type="InterPro" id="IPR020904">
    <property type="entry name" value="Sc_DH/Rdtase_CS"/>
</dbReference>
<dbReference type="NCBIfam" id="TIGR03971">
    <property type="entry name" value="SDR_subfam_1"/>
    <property type="match status" value="1"/>
</dbReference>
<dbReference type="PROSITE" id="PS00061">
    <property type="entry name" value="ADH_SHORT"/>
    <property type="match status" value="1"/>
</dbReference>
<evidence type="ECO:0000256" key="3">
    <source>
        <dbReference type="ARBA" id="ARBA00023027"/>
    </source>
</evidence>
<gene>
    <name evidence="4" type="ORF">DFR67_12253</name>
</gene>
<comment type="caution">
    <text evidence="4">The sequence shown here is derived from an EMBL/GenBank/DDBJ whole genome shotgun (WGS) entry which is preliminary data.</text>
</comment>
<accession>A0A318RF96</accession>
<keyword evidence="2" id="KW-0560">Oxidoreductase</keyword>
<dbReference type="PRINTS" id="PR00080">
    <property type="entry name" value="SDRFAMILY"/>
</dbReference>
<dbReference type="SUPFAM" id="SSF51735">
    <property type="entry name" value="NAD(P)-binding Rossmann-fold domains"/>
    <property type="match status" value="1"/>
</dbReference>
<dbReference type="CDD" id="cd05233">
    <property type="entry name" value="SDR_c"/>
    <property type="match status" value="1"/>
</dbReference>
<dbReference type="AlphaFoldDB" id="A0A318RF96"/>
<proteinExistence type="inferred from homology"/>
<dbReference type="Pfam" id="PF13561">
    <property type="entry name" value="adh_short_C2"/>
    <property type="match status" value="1"/>
</dbReference>
<dbReference type="PANTHER" id="PTHR24321:SF8">
    <property type="entry name" value="ESTRADIOL 17-BETA-DEHYDROGENASE 8-RELATED"/>
    <property type="match status" value="1"/>
</dbReference>
<evidence type="ECO:0000256" key="1">
    <source>
        <dbReference type="ARBA" id="ARBA00006484"/>
    </source>
</evidence>
<dbReference type="EMBL" id="QJSP01000022">
    <property type="protein sequence ID" value="PYE12469.1"/>
    <property type="molecule type" value="Genomic_DNA"/>
</dbReference>
<keyword evidence="5" id="KW-1185">Reference proteome</keyword>
<dbReference type="InterPro" id="IPR023985">
    <property type="entry name" value="SDR_subfam_1"/>
</dbReference>
<evidence type="ECO:0000313" key="5">
    <source>
        <dbReference type="Proteomes" id="UP000247591"/>
    </source>
</evidence>
<sequence>MGRLEGKVAVISGAARGQGRAHAETLAREGADIVAFDICAPLRHPLHPGATEEDLAETALLVEKQGRKCLTAKVDARDLPALKELADRAVVELGGIDILVVNHGIWSVSPNSWELPEDDWDESISVLLTGAWKTTTAFIPKIIAGGKGGAVVVTGSTNAVQPQPSAVSYTAAKHGLMGLMKTLAVELGEYNIRVNAVNPAAIHTPMVFEGGTLERALEFRPEYIGHARNVIPMPDGDGWASPQRVADAVVWLVSDEAKYITGVMLPVDGGWAMS</sequence>
<dbReference type="PANTHER" id="PTHR24321">
    <property type="entry name" value="DEHYDROGENASES, SHORT CHAIN"/>
    <property type="match status" value="1"/>
</dbReference>
<dbReference type="OrthoDB" id="7064009at2"/>
<dbReference type="RefSeq" id="WP_110472486.1">
    <property type="nucleotide sequence ID" value="NZ_QJSP01000022.1"/>
</dbReference>
<dbReference type="Gene3D" id="3.40.50.720">
    <property type="entry name" value="NAD(P)-binding Rossmann-like Domain"/>
    <property type="match status" value="1"/>
</dbReference>
<keyword evidence="3" id="KW-0520">NAD</keyword>
<organism evidence="4 5">
    <name type="scientific">Williamsia limnetica</name>
    <dbReference type="NCBI Taxonomy" id="882452"/>
    <lineage>
        <taxon>Bacteria</taxon>
        <taxon>Bacillati</taxon>
        <taxon>Actinomycetota</taxon>
        <taxon>Actinomycetes</taxon>
        <taxon>Mycobacteriales</taxon>
        <taxon>Nocardiaceae</taxon>
        <taxon>Williamsia</taxon>
    </lineage>
</organism>
<reference evidence="4 5" key="1">
    <citation type="submission" date="2018-06" db="EMBL/GenBank/DDBJ databases">
        <title>Genomic Encyclopedia of Type Strains, Phase IV (KMG-IV): sequencing the most valuable type-strain genomes for metagenomic binning, comparative biology and taxonomic classification.</title>
        <authorList>
            <person name="Goeker M."/>
        </authorList>
    </citation>
    <scope>NUCLEOTIDE SEQUENCE [LARGE SCALE GENOMIC DNA]</scope>
    <source>
        <strain evidence="4 5">DSM 45521</strain>
    </source>
</reference>